<comment type="caution">
    <text evidence="6">The sequence shown here is derived from an EMBL/GenBank/DDBJ whole genome shotgun (WGS) entry which is preliminary data.</text>
</comment>
<dbReference type="EMBL" id="BPLQ01012280">
    <property type="protein sequence ID" value="GIY64155.1"/>
    <property type="molecule type" value="Genomic_DNA"/>
</dbReference>
<keyword evidence="2 4" id="KW-0863">Zinc-finger</keyword>
<dbReference type="Pfam" id="PF00097">
    <property type="entry name" value="zf-C3HC4"/>
    <property type="match status" value="1"/>
</dbReference>
<dbReference type="InterPro" id="IPR013083">
    <property type="entry name" value="Znf_RING/FYVE/PHD"/>
</dbReference>
<organism evidence="6 7">
    <name type="scientific">Caerostris darwini</name>
    <dbReference type="NCBI Taxonomy" id="1538125"/>
    <lineage>
        <taxon>Eukaryota</taxon>
        <taxon>Metazoa</taxon>
        <taxon>Ecdysozoa</taxon>
        <taxon>Arthropoda</taxon>
        <taxon>Chelicerata</taxon>
        <taxon>Arachnida</taxon>
        <taxon>Araneae</taxon>
        <taxon>Araneomorphae</taxon>
        <taxon>Entelegynae</taxon>
        <taxon>Araneoidea</taxon>
        <taxon>Araneidae</taxon>
        <taxon>Caerostris</taxon>
    </lineage>
</organism>
<evidence type="ECO:0000256" key="4">
    <source>
        <dbReference type="PROSITE-ProRule" id="PRU00175"/>
    </source>
</evidence>
<sequence>MQADYALRRVWTRYLAKNTKNMNSFLSGIQPQLLQVSAVLSNLKPPQVIVEDRHLLLKIRVLLHRMFPDCGEKEKHKLIKFNVLMSGSIHKCTPLRRLAEESPDKFLWTLFQSSVKHLLYTLAVKSWKRRGPHFDKDEWQGLGECILNYMYSCKWHPKLFQSHNTCTLCLLRMWEPCKVSCHHEYHRECLVRWRSMGHDTCPLCQAKISQLLSSVDAMGKVIHSTHLARRTPLDPTTRSDTVFKDTFQASHSATQSSILIAVPPLSL</sequence>
<gene>
    <name evidence="6" type="ORF">CDAR_170222</name>
</gene>
<dbReference type="Gene3D" id="3.30.40.10">
    <property type="entry name" value="Zinc/RING finger domain, C3HC4 (zinc finger)"/>
    <property type="match status" value="1"/>
</dbReference>
<evidence type="ECO:0000313" key="6">
    <source>
        <dbReference type="EMBL" id="GIY64155.1"/>
    </source>
</evidence>
<dbReference type="Proteomes" id="UP001054837">
    <property type="component" value="Unassembled WGS sequence"/>
</dbReference>
<keyword evidence="7" id="KW-1185">Reference proteome</keyword>
<dbReference type="PROSITE" id="PS50089">
    <property type="entry name" value="ZF_RING_2"/>
    <property type="match status" value="1"/>
</dbReference>
<dbReference type="InterPro" id="IPR001841">
    <property type="entry name" value="Znf_RING"/>
</dbReference>
<dbReference type="SUPFAM" id="SSF57850">
    <property type="entry name" value="RING/U-box"/>
    <property type="match status" value="1"/>
</dbReference>
<keyword evidence="1" id="KW-0479">Metal-binding</keyword>
<dbReference type="InterPro" id="IPR018957">
    <property type="entry name" value="Znf_C3HC4_RING-type"/>
</dbReference>
<reference evidence="6 7" key="1">
    <citation type="submission" date="2021-06" db="EMBL/GenBank/DDBJ databases">
        <title>Caerostris darwini draft genome.</title>
        <authorList>
            <person name="Kono N."/>
            <person name="Arakawa K."/>
        </authorList>
    </citation>
    <scope>NUCLEOTIDE SEQUENCE [LARGE SCALE GENOMIC DNA]</scope>
</reference>
<evidence type="ECO:0000256" key="2">
    <source>
        <dbReference type="ARBA" id="ARBA00022771"/>
    </source>
</evidence>
<protein>
    <recommendedName>
        <fullName evidence="5">RING-type domain-containing protein</fullName>
    </recommendedName>
</protein>
<dbReference type="AlphaFoldDB" id="A0AAV4V3K5"/>
<accession>A0AAV4V3K5</accession>
<dbReference type="GO" id="GO:0008270">
    <property type="term" value="F:zinc ion binding"/>
    <property type="evidence" value="ECO:0007669"/>
    <property type="project" value="UniProtKB-KW"/>
</dbReference>
<evidence type="ECO:0000256" key="3">
    <source>
        <dbReference type="ARBA" id="ARBA00022833"/>
    </source>
</evidence>
<dbReference type="CDD" id="cd16448">
    <property type="entry name" value="RING-H2"/>
    <property type="match status" value="1"/>
</dbReference>
<evidence type="ECO:0000259" key="5">
    <source>
        <dbReference type="PROSITE" id="PS50089"/>
    </source>
</evidence>
<evidence type="ECO:0000313" key="7">
    <source>
        <dbReference type="Proteomes" id="UP001054837"/>
    </source>
</evidence>
<proteinExistence type="predicted"/>
<evidence type="ECO:0000256" key="1">
    <source>
        <dbReference type="ARBA" id="ARBA00022723"/>
    </source>
</evidence>
<name>A0AAV4V3K5_9ARAC</name>
<keyword evidence="3" id="KW-0862">Zinc</keyword>
<feature type="domain" description="RING-type" evidence="5">
    <location>
        <begin position="166"/>
        <end position="205"/>
    </location>
</feature>